<dbReference type="OrthoDB" id="445007at2759"/>
<dbReference type="Gene3D" id="2.60.120.620">
    <property type="entry name" value="q2cbj1_9rhob like domain"/>
    <property type="match status" value="1"/>
</dbReference>
<organism evidence="2 3">
    <name type="scientific">Pelagomonas calceolata</name>
    <dbReference type="NCBI Taxonomy" id="35677"/>
    <lineage>
        <taxon>Eukaryota</taxon>
        <taxon>Sar</taxon>
        <taxon>Stramenopiles</taxon>
        <taxon>Ochrophyta</taxon>
        <taxon>Pelagophyceae</taxon>
        <taxon>Pelagomonadales</taxon>
        <taxon>Pelagomonadaceae</taxon>
        <taxon>Pelagomonas</taxon>
    </lineage>
</organism>
<keyword evidence="3" id="KW-1185">Reference proteome</keyword>
<name>A0A8J2S464_9STRA</name>
<dbReference type="Proteomes" id="UP000789595">
    <property type="component" value="Unassembled WGS sequence"/>
</dbReference>
<dbReference type="Pfam" id="PF05721">
    <property type="entry name" value="PhyH"/>
    <property type="match status" value="1"/>
</dbReference>
<comment type="caution">
    <text evidence="2">The sequence shown here is derived from an EMBL/GenBank/DDBJ whole genome shotgun (WGS) entry which is preliminary data.</text>
</comment>
<feature type="chain" id="PRO_5035243160" description="Fe2OG dioxygenase domain-containing protein" evidence="1">
    <location>
        <begin position="16"/>
        <end position="407"/>
    </location>
</feature>
<evidence type="ECO:0000256" key="1">
    <source>
        <dbReference type="SAM" id="SignalP"/>
    </source>
</evidence>
<dbReference type="SUPFAM" id="SSF51197">
    <property type="entry name" value="Clavaminate synthase-like"/>
    <property type="match status" value="1"/>
</dbReference>
<accession>A0A8J2S464</accession>
<feature type="signal peptide" evidence="1">
    <location>
        <begin position="1"/>
        <end position="15"/>
    </location>
</feature>
<dbReference type="EMBL" id="CAKKNE010000001">
    <property type="protein sequence ID" value="CAH0364428.1"/>
    <property type="molecule type" value="Genomic_DNA"/>
</dbReference>
<evidence type="ECO:0008006" key="4">
    <source>
        <dbReference type="Google" id="ProtNLM"/>
    </source>
</evidence>
<protein>
    <recommendedName>
        <fullName evidence="4">Fe2OG dioxygenase domain-containing protein</fullName>
    </recommendedName>
</protein>
<evidence type="ECO:0000313" key="3">
    <source>
        <dbReference type="Proteomes" id="UP000789595"/>
    </source>
</evidence>
<dbReference type="AlphaFoldDB" id="A0A8J2S464"/>
<evidence type="ECO:0000313" key="2">
    <source>
        <dbReference type="EMBL" id="CAH0364428.1"/>
    </source>
</evidence>
<keyword evidence="1" id="KW-0732">Signal</keyword>
<reference evidence="2" key="1">
    <citation type="submission" date="2021-11" db="EMBL/GenBank/DDBJ databases">
        <authorList>
            <consortium name="Genoscope - CEA"/>
            <person name="William W."/>
        </authorList>
    </citation>
    <scope>NUCLEOTIDE SEQUENCE</scope>
</reference>
<sequence>MRRITLLLAAAAVSAEYFDVEEDAFWENDGPQEPRKTVKPKTTAPRIAKRDRAQLSLNQMVTFASQGWIRCVKCIPELRDPGVAAALDRGYEATLRQYARYAPSFMLDRFDVDVHEHNEECGPVVMELLDQGRRGVEEYLDRLRCSVRIGRHYSNVSLPYFQGLNVHRVESVVESVATTKALGLAAASLLQAAKVRLYQTAMFVKDPAHGAGLNNATGWHRDLQLVPLDTRGRGYVTFWCPYERPLGEGDSFLHFAVGSQRDIGFEYWYGNPEKLGPLIAARYAITRVASLDVGDCTAHDGWTFHTAPPQDPSRGARKAVAFSFVTTDAIPLPDLDAENIRVDRPDRVFVREDEIGWRDFYDDLEPFEPVDHELLPMVFEDTRATNLPAPGGKQSLLNAARAAGANI</sequence>
<proteinExistence type="predicted"/>
<gene>
    <name evidence="2" type="ORF">PECAL_1P07890</name>
</gene>
<dbReference type="InterPro" id="IPR008775">
    <property type="entry name" value="Phytyl_CoA_dOase-like"/>
</dbReference>